<evidence type="ECO:0000313" key="3">
    <source>
        <dbReference type="EMBL" id="KAJ5074912.1"/>
    </source>
</evidence>
<dbReference type="InterPro" id="IPR011333">
    <property type="entry name" value="SKP1/BTB/POZ_sf"/>
</dbReference>
<dbReference type="Pfam" id="PF00651">
    <property type="entry name" value="BTB"/>
    <property type="match status" value="1"/>
</dbReference>
<gene>
    <name evidence="3" type="ORF">M0811_07955</name>
</gene>
<dbReference type="SUPFAM" id="SSF54695">
    <property type="entry name" value="POZ domain"/>
    <property type="match status" value="1"/>
</dbReference>
<protein>
    <recommendedName>
        <fullName evidence="2">BTB domain-containing protein</fullName>
    </recommendedName>
</protein>
<dbReference type="PROSITE" id="PS50097">
    <property type="entry name" value="BTB"/>
    <property type="match status" value="1"/>
</dbReference>
<evidence type="ECO:0000256" key="1">
    <source>
        <dbReference type="SAM" id="Coils"/>
    </source>
</evidence>
<proteinExistence type="predicted"/>
<evidence type="ECO:0000259" key="2">
    <source>
        <dbReference type="PROSITE" id="PS50097"/>
    </source>
</evidence>
<sequence>MNKLLNSNDNFSDYQIQTNDFSKISIHKLILLTRFNNDKTIFQKFINICKLKPKREIFKQKENKITEFLKEIGIESNWIKQKKGRKGIIKDLTKLYEEETTKDFTIIVSEKEIKVHKLILIIRSELFKGMFLSVQDSSNQVHDYSRKSFETIQQLIYFLYHDKFYKERKGNNHQNNNQNYNNNIEEFKDLKDFYQLNQNSIIDLFLKKLK</sequence>
<keyword evidence="4" id="KW-1185">Reference proteome</keyword>
<dbReference type="Proteomes" id="UP001149090">
    <property type="component" value="Unassembled WGS sequence"/>
</dbReference>
<dbReference type="CDD" id="cd18186">
    <property type="entry name" value="BTB_POZ_ZBTB_KLHL-like"/>
    <property type="match status" value="1"/>
</dbReference>
<feature type="domain" description="BTB" evidence="2">
    <location>
        <begin position="102"/>
        <end position="168"/>
    </location>
</feature>
<dbReference type="SMART" id="SM00225">
    <property type="entry name" value="BTB"/>
    <property type="match status" value="1"/>
</dbReference>
<dbReference type="EMBL" id="JAPDFW010000068">
    <property type="protein sequence ID" value="KAJ5074912.1"/>
    <property type="molecule type" value="Genomic_DNA"/>
</dbReference>
<organism evidence="3 4">
    <name type="scientific">Anaeramoeba ignava</name>
    <name type="common">Anaerobic marine amoeba</name>
    <dbReference type="NCBI Taxonomy" id="1746090"/>
    <lineage>
        <taxon>Eukaryota</taxon>
        <taxon>Metamonada</taxon>
        <taxon>Anaeramoebidae</taxon>
        <taxon>Anaeramoeba</taxon>
    </lineage>
</organism>
<dbReference type="OrthoDB" id="6359816at2759"/>
<accession>A0A9Q0LL46</accession>
<name>A0A9Q0LL46_ANAIG</name>
<keyword evidence="1" id="KW-0175">Coiled coil</keyword>
<feature type="coiled-coil region" evidence="1">
    <location>
        <begin position="170"/>
        <end position="197"/>
    </location>
</feature>
<dbReference type="PANTHER" id="PTHR24413">
    <property type="entry name" value="SPECKLE-TYPE POZ PROTEIN"/>
    <property type="match status" value="1"/>
</dbReference>
<evidence type="ECO:0000313" key="4">
    <source>
        <dbReference type="Proteomes" id="UP001149090"/>
    </source>
</evidence>
<dbReference type="Gene3D" id="3.30.710.10">
    <property type="entry name" value="Potassium Channel Kv1.1, Chain A"/>
    <property type="match status" value="1"/>
</dbReference>
<dbReference type="AlphaFoldDB" id="A0A9Q0LL46"/>
<comment type="caution">
    <text evidence="3">The sequence shown here is derived from an EMBL/GenBank/DDBJ whole genome shotgun (WGS) entry which is preliminary data.</text>
</comment>
<reference evidence="3" key="1">
    <citation type="submission" date="2022-10" db="EMBL/GenBank/DDBJ databases">
        <title>Novel sulphate-reducing endosymbionts in the free-living metamonad Anaeramoeba.</title>
        <authorList>
            <person name="Jerlstrom-Hultqvist J."/>
            <person name="Cepicka I."/>
            <person name="Gallot-Lavallee L."/>
            <person name="Salas-Leiva D."/>
            <person name="Curtis B.A."/>
            <person name="Zahonova K."/>
            <person name="Pipaliya S."/>
            <person name="Dacks J."/>
            <person name="Roger A.J."/>
        </authorList>
    </citation>
    <scope>NUCLEOTIDE SEQUENCE</scope>
    <source>
        <strain evidence="3">BMAN</strain>
    </source>
</reference>
<dbReference type="InterPro" id="IPR000210">
    <property type="entry name" value="BTB/POZ_dom"/>
</dbReference>